<dbReference type="Ensembl" id="ENSNFUT00015046439.1">
    <property type="protein sequence ID" value="ENSNFUP00015044500.1"/>
    <property type="gene ID" value="ENSNFUG00015021177.1"/>
</dbReference>
<feature type="domain" description="Katanin p80 subunit C-terminal" evidence="4">
    <location>
        <begin position="105"/>
        <end position="254"/>
    </location>
</feature>
<reference evidence="5" key="3">
    <citation type="submission" date="2025-09" db="UniProtKB">
        <authorList>
            <consortium name="Ensembl"/>
        </authorList>
    </citation>
    <scope>IDENTIFICATION</scope>
</reference>
<evidence type="ECO:0000256" key="1">
    <source>
        <dbReference type="ARBA" id="ARBA00004245"/>
    </source>
</evidence>
<dbReference type="GO" id="GO:0008017">
    <property type="term" value="F:microtubule binding"/>
    <property type="evidence" value="ECO:0007669"/>
    <property type="project" value="InterPro"/>
</dbReference>
<keyword evidence="6" id="KW-1185">Reference proteome</keyword>
<dbReference type="InterPro" id="IPR042404">
    <property type="entry name" value="KATNBL1"/>
</dbReference>
<evidence type="ECO:0000256" key="2">
    <source>
        <dbReference type="ARBA" id="ARBA00022490"/>
    </source>
</evidence>
<reference evidence="5" key="1">
    <citation type="submission" date="2014-08" db="EMBL/GenBank/DDBJ databases">
        <authorList>
            <person name="Senf B."/>
            <person name="Petzold A."/>
            <person name="Downie B.R."/>
            <person name="Koch P."/>
            <person name="Platzer M."/>
        </authorList>
    </citation>
    <scope>NUCLEOTIDE SEQUENCE [LARGE SCALE GENOMIC DNA]</scope>
    <source>
        <strain evidence="5">GRZ</strain>
    </source>
</reference>
<reference evidence="5" key="2">
    <citation type="submission" date="2025-08" db="UniProtKB">
        <authorList>
            <consortium name="Ensembl"/>
        </authorList>
    </citation>
    <scope>IDENTIFICATION</scope>
</reference>
<dbReference type="PANTHER" id="PTHR14682">
    <property type="entry name" value="KATNB1-LIKE PROTEIN 1"/>
    <property type="match status" value="1"/>
</dbReference>
<sequence length="283" mass="32443">MMLKYFALSRNPGSRYGNNPGRVKRVVSCKRKTHHMTAVRRKHLGSGRNSEAATRNNETRFSQNAQQEFFSRHPHEFPQNVNNNEFSGQTGSEQTDCNTLNELRRDHNMMADVLFGRNLRLKVALTLWQRNMGELLTYIVKIQDTGVVVDFLPLISKCINEDSPRVTIGSCVDLFPLVRQVLSKPYEEYLIVGLEWISSVLDHWRKELEASGLSGSTQPQNFQVFNQQLWELWNQEPLLKTVPGAAGDKAKVRQKTLKVQRKFSNSHNLYFPFLGCGVLFVST</sequence>
<evidence type="ECO:0000256" key="3">
    <source>
        <dbReference type="ARBA" id="ARBA00023212"/>
    </source>
</evidence>
<keyword evidence="3" id="KW-0206">Cytoskeleton</keyword>
<keyword evidence="2" id="KW-0963">Cytoplasm</keyword>
<evidence type="ECO:0000313" key="6">
    <source>
        <dbReference type="Proteomes" id="UP000694548"/>
    </source>
</evidence>
<dbReference type="AlphaFoldDB" id="A0A8C6PI92"/>
<proteinExistence type="predicted"/>
<accession>A0A8C6PI92</accession>
<evidence type="ECO:0000313" key="5">
    <source>
        <dbReference type="Ensembl" id="ENSNFUP00015044500.1"/>
    </source>
</evidence>
<protein>
    <recommendedName>
        <fullName evidence="4">Katanin p80 subunit C-terminal domain-containing protein</fullName>
    </recommendedName>
</protein>
<dbReference type="PANTHER" id="PTHR14682:SF1">
    <property type="entry name" value="KATNB1-LIKE PROTEIN 1"/>
    <property type="match status" value="1"/>
</dbReference>
<organism evidence="5 6">
    <name type="scientific">Nothobranchius furzeri</name>
    <name type="common">Turquoise killifish</name>
    <dbReference type="NCBI Taxonomy" id="105023"/>
    <lineage>
        <taxon>Eukaryota</taxon>
        <taxon>Metazoa</taxon>
        <taxon>Chordata</taxon>
        <taxon>Craniata</taxon>
        <taxon>Vertebrata</taxon>
        <taxon>Euteleostomi</taxon>
        <taxon>Actinopterygii</taxon>
        <taxon>Neopterygii</taxon>
        <taxon>Teleostei</taxon>
        <taxon>Neoteleostei</taxon>
        <taxon>Acanthomorphata</taxon>
        <taxon>Ovalentaria</taxon>
        <taxon>Atherinomorphae</taxon>
        <taxon>Cyprinodontiformes</taxon>
        <taxon>Nothobranchiidae</taxon>
        <taxon>Nothobranchius</taxon>
    </lineage>
</organism>
<comment type="subcellular location">
    <subcellularLocation>
        <location evidence="1">Cytoplasm</location>
        <location evidence="1">Cytoskeleton</location>
    </subcellularLocation>
</comment>
<dbReference type="Proteomes" id="UP000694548">
    <property type="component" value="Chromosome sgr16"/>
</dbReference>
<dbReference type="GeneTree" id="ENSGT00390000012351"/>
<dbReference type="GO" id="GO:0005856">
    <property type="term" value="C:cytoskeleton"/>
    <property type="evidence" value="ECO:0007669"/>
    <property type="project" value="UniProtKB-SubCell"/>
</dbReference>
<dbReference type="GO" id="GO:0005730">
    <property type="term" value="C:nucleolus"/>
    <property type="evidence" value="ECO:0007669"/>
    <property type="project" value="TreeGrafter"/>
</dbReference>
<dbReference type="Pfam" id="PF13925">
    <property type="entry name" value="Katanin_con80"/>
    <property type="match status" value="1"/>
</dbReference>
<evidence type="ECO:0000259" key="4">
    <source>
        <dbReference type="Pfam" id="PF13925"/>
    </source>
</evidence>
<dbReference type="InterPro" id="IPR028021">
    <property type="entry name" value="Katanin_C-terminal"/>
</dbReference>
<name>A0A8C6PI92_NOTFU</name>